<proteinExistence type="predicted"/>
<dbReference type="InterPro" id="IPR036249">
    <property type="entry name" value="Thioredoxin-like_sf"/>
</dbReference>
<dbReference type="PROSITE" id="PS00194">
    <property type="entry name" value="THIOREDOXIN_1"/>
    <property type="match status" value="1"/>
</dbReference>
<organism evidence="3 4">
    <name type="scientific">Marixanthomonas spongiae</name>
    <dbReference type="NCBI Taxonomy" id="2174845"/>
    <lineage>
        <taxon>Bacteria</taxon>
        <taxon>Pseudomonadati</taxon>
        <taxon>Bacteroidota</taxon>
        <taxon>Flavobacteriia</taxon>
        <taxon>Flavobacteriales</taxon>
        <taxon>Flavobacteriaceae</taxon>
        <taxon>Marixanthomonas</taxon>
    </lineage>
</organism>
<keyword evidence="1" id="KW-0676">Redox-active center</keyword>
<accession>A0A2U0I1T3</accession>
<dbReference type="Pfam" id="PF13899">
    <property type="entry name" value="Thioredoxin_7"/>
    <property type="match status" value="1"/>
</dbReference>
<evidence type="ECO:0000313" key="3">
    <source>
        <dbReference type="EMBL" id="PVW15055.1"/>
    </source>
</evidence>
<keyword evidence="4" id="KW-1185">Reference proteome</keyword>
<dbReference type="EMBL" id="QEHR01000004">
    <property type="protein sequence ID" value="PVW15055.1"/>
    <property type="molecule type" value="Genomic_DNA"/>
</dbReference>
<gene>
    <name evidence="3" type="ORF">DDV96_06505</name>
</gene>
<dbReference type="PANTHER" id="PTHR32234:SF0">
    <property type="entry name" value="THIOL:DISULFIDE INTERCHANGE PROTEIN DSBD"/>
    <property type="match status" value="1"/>
</dbReference>
<dbReference type="PANTHER" id="PTHR32234">
    <property type="entry name" value="THIOL:DISULFIDE INTERCHANGE PROTEIN DSBD"/>
    <property type="match status" value="1"/>
</dbReference>
<dbReference type="PROSITE" id="PS51352">
    <property type="entry name" value="THIOREDOXIN_2"/>
    <property type="match status" value="1"/>
</dbReference>
<dbReference type="OrthoDB" id="9811036at2"/>
<reference evidence="3 4" key="1">
    <citation type="submission" date="2018-04" db="EMBL/GenBank/DDBJ databases">
        <title>Marixanthomonas spongiae HN-E44 sp. nov., isolated from a marine sponge.</title>
        <authorList>
            <person name="Luo L."/>
            <person name="Zhuang L."/>
        </authorList>
    </citation>
    <scope>NUCLEOTIDE SEQUENCE [LARGE SCALE GENOMIC DNA]</scope>
    <source>
        <strain evidence="3 4">HN-E44</strain>
    </source>
</reference>
<evidence type="ECO:0000259" key="2">
    <source>
        <dbReference type="PROSITE" id="PS51352"/>
    </source>
</evidence>
<name>A0A2U0I1T3_9FLAO</name>
<dbReference type="InterPro" id="IPR013766">
    <property type="entry name" value="Thioredoxin_domain"/>
</dbReference>
<dbReference type="RefSeq" id="WP_116693949.1">
    <property type="nucleotide sequence ID" value="NZ_QEHR01000004.1"/>
</dbReference>
<dbReference type="GO" id="GO:0015035">
    <property type="term" value="F:protein-disulfide reductase activity"/>
    <property type="evidence" value="ECO:0007669"/>
    <property type="project" value="TreeGrafter"/>
</dbReference>
<feature type="domain" description="Thioredoxin" evidence="2">
    <location>
        <begin position="11"/>
        <end position="156"/>
    </location>
</feature>
<dbReference type="Proteomes" id="UP000245962">
    <property type="component" value="Unassembled WGS sequence"/>
</dbReference>
<dbReference type="Gene3D" id="3.40.30.10">
    <property type="entry name" value="Glutaredoxin"/>
    <property type="match status" value="1"/>
</dbReference>
<protein>
    <submittedName>
        <fullName evidence="3">Thioredoxin family protein</fullName>
    </submittedName>
</protein>
<evidence type="ECO:0000256" key="1">
    <source>
        <dbReference type="ARBA" id="ARBA00023284"/>
    </source>
</evidence>
<comment type="caution">
    <text evidence="3">The sequence shown here is derived from an EMBL/GenBank/DDBJ whole genome shotgun (WGS) entry which is preliminary data.</text>
</comment>
<dbReference type="SUPFAM" id="SSF52833">
    <property type="entry name" value="Thioredoxin-like"/>
    <property type="match status" value="1"/>
</dbReference>
<sequence length="156" mass="18317">MKNIYCFVFIALAGLFITKAQNPDEIQWKTWPELEQALKKEPKPVFIFFHADWCVYCKKIERVVFNKLAVIQKINKNYYAVEMNVESTDTITFDTVEFKNTQARTQRNSVHEIALLLASRKGQPFSLPATLILNEDFTVKKRIFEYYTAQQLLKVL</sequence>
<evidence type="ECO:0000313" key="4">
    <source>
        <dbReference type="Proteomes" id="UP000245962"/>
    </source>
</evidence>
<dbReference type="InterPro" id="IPR017937">
    <property type="entry name" value="Thioredoxin_CS"/>
</dbReference>
<dbReference type="AlphaFoldDB" id="A0A2U0I1T3"/>
<dbReference type="GO" id="GO:0045454">
    <property type="term" value="P:cell redox homeostasis"/>
    <property type="evidence" value="ECO:0007669"/>
    <property type="project" value="TreeGrafter"/>
</dbReference>